<evidence type="ECO:0000313" key="1">
    <source>
        <dbReference type="EMBL" id="MBC2653680.1"/>
    </source>
</evidence>
<comment type="caution">
    <text evidence="1">The sequence shown here is derived from an EMBL/GenBank/DDBJ whole genome shotgun (WGS) entry which is preliminary data.</text>
</comment>
<accession>A0A7X1FB02</accession>
<dbReference type="RefSeq" id="WP_185685052.1">
    <property type="nucleotide sequence ID" value="NZ_JACLAU010000070.1"/>
</dbReference>
<organism evidence="1 2">
    <name type="scientific">Novosphingobium aerophilum</name>
    <dbReference type="NCBI Taxonomy" id="2839843"/>
    <lineage>
        <taxon>Bacteria</taxon>
        <taxon>Pseudomonadati</taxon>
        <taxon>Pseudomonadota</taxon>
        <taxon>Alphaproteobacteria</taxon>
        <taxon>Sphingomonadales</taxon>
        <taxon>Sphingomonadaceae</taxon>
        <taxon>Novosphingobium</taxon>
    </lineage>
</organism>
<proteinExistence type="predicted"/>
<dbReference type="AlphaFoldDB" id="A0A7X1FB02"/>
<gene>
    <name evidence="1" type="ORF">H7F49_18535</name>
</gene>
<reference evidence="1 2" key="1">
    <citation type="submission" date="2020-08" db="EMBL/GenBank/DDBJ databases">
        <title>The genome sequence of Novosphingobium flavum 4Y4.</title>
        <authorList>
            <person name="Liu Y."/>
        </authorList>
    </citation>
    <scope>NUCLEOTIDE SEQUENCE [LARGE SCALE GENOMIC DNA]</scope>
    <source>
        <strain evidence="1 2">4Y4</strain>
    </source>
</reference>
<dbReference type="EMBL" id="JACLAU010000070">
    <property type="protein sequence ID" value="MBC2653680.1"/>
    <property type="molecule type" value="Genomic_DNA"/>
</dbReference>
<protein>
    <submittedName>
        <fullName evidence="1">Uncharacterized protein</fullName>
    </submittedName>
</protein>
<evidence type="ECO:0000313" key="2">
    <source>
        <dbReference type="Proteomes" id="UP000520156"/>
    </source>
</evidence>
<keyword evidence="2" id="KW-1185">Reference proteome</keyword>
<name>A0A7X1FB02_9SPHN</name>
<sequence length="73" mass="8023">MDSSIGLPQHSSNIARWSGMAGTQLHRFKSQVSSREQLGGFRTFHLDFQVETGMAQIGLAATKEQPQHLKSAP</sequence>
<dbReference type="Proteomes" id="UP000520156">
    <property type="component" value="Unassembled WGS sequence"/>
</dbReference>